<dbReference type="AlphaFoldDB" id="A0A0Q3P2X1"/>
<feature type="transmembrane region" description="Helical" evidence="1">
    <location>
        <begin position="6"/>
        <end position="21"/>
    </location>
</feature>
<dbReference type="Proteomes" id="UP000051682">
    <property type="component" value="Unassembled WGS sequence"/>
</dbReference>
<feature type="transmembrane region" description="Helical" evidence="1">
    <location>
        <begin position="28"/>
        <end position="44"/>
    </location>
</feature>
<feature type="transmembrane region" description="Helical" evidence="1">
    <location>
        <begin position="56"/>
        <end position="74"/>
    </location>
</feature>
<organism evidence="2 3">
    <name type="scientific">Chryseobacterium aquaticum</name>
    <dbReference type="NCBI Taxonomy" id="452084"/>
    <lineage>
        <taxon>Bacteria</taxon>
        <taxon>Pseudomonadati</taxon>
        <taxon>Bacteroidota</taxon>
        <taxon>Flavobacteriia</taxon>
        <taxon>Flavobacteriales</taxon>
        <taxon>Weeksellaceae</taxon>
        <taxon>Chryseobacterium group</taxon>
        <taxon>Chryseobacterium</taxon>
    </lineage>
</organism>
<keyword evidence="3" id="KW-1185">Reference proteome</keyword>
<protein>
    <submittedName>
        <fullName evidence="2">Uncharacterized protein</fullName>
    </submittedName>
</protein>
<dbReference type="EMBL" id="LLYZ01000021">
    <property type="protein sequence ID" value="KQK24374.1"/>
    <property type="molecule type" value="Genomic_DNA"/>
</dbReference>
<gene>
    <name evidence="2" type="ORF">AR438_17245</name>
</gene>
<evidence type="ECO:0000256" key="1">
    <source>
        <dbReference type="SAM" id="Phobius"/>
    </source>
</evidence>
<evidence type="ECO:0000313" key="3">
    <source>
        <dbReference type="Proteomes" id="UP000051682"/>
    </source>
</evidence>
<sequence length="117" mass="13716">METLVFFVYVFLCSLLYLIFTKSFKKIYLVLYNIFLLIVGIYTLQKNGRLKLNEMIIIISSFILIENMISYFLLKYTKLKHNYFFYLLSLITTTFIIVILLSFVIVVVGILTGVKGL</sequence>
<keyword evidence="1" id="KW-1133">Transmembrane helix</keyword>
<keyword evidence="1" id="KW-0812">Transmembrane</keyword>
<evidence type="ECO:0000313" key="2">
    <source>
        <dbReference type="EMBL" id="KQK24374.1"/>
    </source>
</evidence>
<proteinExistence type="predicted"/>
<feature type="transmembrane region" description="Helical" evidence="1">
    <location>
        <begin position="86"/>
        <end position="111"/>
    </location>
</feature>
<accession>A0A0Q3P2X1</accession>
<name>A0A0Q3P2X1_9FLAO</name>
<dbReference type="STRING" id="452084.AR438_17245"/>
<reference evidence="2 3" key="1">
    <citation type="submission" date="2015-10" db="EMBL/GenBank/DDBJ databases">
        <title>Chryseobacterium aquaticum genome.</title>
        <authorList>
            <person name="Newman J.D."/>
            <person name="Ferguson M.B."/>
            <person name="Miller J.R."/>
        </authorList>
    </citation>
    <scope>NUCLEOTIDE SEQUENCE [LARGE SCALE GENOMIC DNA]</scope>
    <source>
        <strain evidence="2 3">KCTC 12483</strain>
    </source>
</reference>
<comment type="caution">
    <text evidence="2">The sequence shown here is derived from an EMBL/GenBank/DDBJ whole genome shotgun (WGS) entry which is preliminary data.</text>
</comment>
<keyword evidence="1" id="KW-0472">Membrane</keyword>